<name>A0A642US40_9ASCO</name>
<comment type="caution">
    <text evidence="3">The sequence shown here is derived from an EMBL/GenBank/DDBJ whole genome shotgun (WGS) entry which is preliminary data.</text>
</comment>
<dbReference type="PIRSF" id="PIRSF037464">
    <property type="entry name" value="UCP037464_APP1"/>
    <property type="match status" value="1"/>
</dbReference>
<feature type="domain" description="Phosphatidate phosphatase APP1 catalytic" evidence="2">
    <location>
        <begin position="307"/>
        <end position="456"/>
    </location>
</feature>
<dbReference type="OrthoDB" id="541883at2759"/>
<reference evidence="3" key="1">
    <citation type="journal article" date="2019" name="G3 (Bethesda)">
        <title>Genome Assemblies of Two Rare Opportunistic Yeast Pathogens: Diutina rugosa (syn. Candida rugosa) and Trichomonascus ciferrii (syn. Candida ciferrii).</title>
        <authorList>
            <person name="Mixao V."/>
            <person name="Saus E."/>
            <person name="Hansen A.P."/>
            <person name="Lass-Florl C."/>
            <person name="Gabaldon T."/>
        </authorList>
    </citation>
    <scope>NUCLEOTIDE SEQUENCE</scope>
    <source>
        <strain evidence="3">CBS 4856</strain>
    </source>
</reference>
<feature type="compositionally biased region" description="Polar residues" evidence="1">
    <location>
        <begin position="579"/>
        <end position="599"/>
    </location>
</feature>
<feature type="region of interest" description="Disordered" evidence="1">
    <location>
        <begin position="1"/>
        <end position="27"/>
    </location>
</feature>
<dbReference type="InterPro" id="IPR019236">
    <property type="entry name" value="APP1_cat"/>
</dbReference>
<feature type="compositionally biased region" description="Polar residues" evidence="1">
    <location>
        <begin position="147"/>
        <end position="160"/>
    </location>
</feature>
<dbReference type="InterPro" id="IPR052935">
    <property type="entry name" value="Mg2+_PAP"/>
</dbReference>
<dbReference type="PANTHER" id="PTHR28208">
    <property type="entry name" value="PHOSPHATIDATE PHOSPHATASE APP1"/>
    <property type="match status" value="1"/>
</dbReference>
<organism evidence="3 4">
    <name type="scientific">Trichomonascus ciferrii</name>
    <dbReference type="NCBI Taxonomy" id="44093"/>
    <lineage>
        <taxon>Eukaryota</taxon>
        <taxon>Fungi</taxon>
        <taxon>Dikarya</taxon>
        <taxon>Ascomycota</taxon>
        <taxon>Saccharomycotina</taxon>
        <taxon>Dipodascomycetes</taxon>
        <taxon>Dipodascales</taxon>
        <taxon>Trichomonascaceae</taxon>
        <taxon>Trichomonascus</taxon>
        <taxon>Trichomonascus ciferrii complex</taxon>
    </lineage>
</organism>
<feature type="compositionally biased region" description="Polar residues" evidence="1">
    <location>
        <begin position="628"/>
        <end position="646"/>
    </location>
</feature>
<dbReference type="VEuPathDB" id="FungiDB:TRICI_005597"/>
<proteinExistence type="predicted"/>
<feature type="compositionally biased region" description="Polar residues" evidence="1">
    <location>
        <begin position="127"/>
        <end position="140"/>
    </location>
</feature>
<dbReference type="Pfam" id="PF09949">
    <property type="entry name" value="APP1_cat"/>
    <property type="match status" value="1"/>
</dbReference>
<dbReference type="SUPFAM" id="SSF56784">
    <property type="entry name" value="HAD-like"/>
    <property type="match status" value="1"/>
</dbReference>
<gene>
    <name evidence="3" type="ORF">TRICI_005597</name>
</gene>
<feature type="region of interest" description="Disordered" evidence="1">
    <location>
        <begin position="183"/>
        <end position="228"/>
    </location>
</feature>
<dbReference type="AlphaFoldDB" id="A0A642US40"/>
<dbReference type="InterPro" id="IPR036412">
    <property type="entry name" value="HAD-like_sf"/>
</dbReference>
<evidence type="ECO:0000313" key="4">
    <source>
        <dbReference type="Proteomes" id="UP000761534"/>
    </source>
</evidence>
<dbReference type="GO" id="GO:0008195">
    <property type="term" value="F:phosphatidate phosphatase activity"/>
    <property type="evidence" value="ECO:0007669"/>
    <property type="project" value="InterPro"/>
</dbReference>
<evidence type="ECO:0000313" key="3">
    <source>
        <dbReference type="EMBL" id="KAA8904222.1"/>
    </source>
</evidence>
<keyword evidence="4" id="KW-1185">Reference proteome</keyword>
<dbReference type="PANTHER" id="PTHR28208:SF3">
    <property type="entry name" value="PHOSPHATIDATE PHOSPHATASE APP1"/>
    <property type="match status" value="1"/>
</dbReference>
<feature type="region of interest" description="Disordered" evidence="1">
    <location>
        <begin position="485"/>
        <end position="646"/>
    </location>
</feature>
<accession>A0A642US40</accession>
<feature type="compositionally biased region" description="Basic and acidic residues" evidence="1">
    <location>
        <begin position="183"/>
        <end position="194"/>
    </location>
</feature>
<dbReference type="GO" id="GO:0030479">
    <property type="term" value="C:actin cortical patch"/>
    <property type="evidence" value="ECO:0007669"/>
    <property type="project" value="TreeGrafter"/>
</dbReference>
<dbReference type="Proteomes" id="UP000761534">
    <property type="component" value="Unassembled WGS sequence"/>
</dbReference>
<protein>
    <recommendedName>
        <fullName evidence="2">Phosphatidate phosphatase APP1 catalytic domain-containing protein</fullName>
    </recommendedName>
</protein>
<evidence type="ECO:0000256" key="1">
    <source>
        <dbReference type="SAM" id="MobiDB-lite"/>
    </source>
</evidence>
<feature type="compositionally biased region" description="Low complexity" evidence="1">
    <location>
        <begin position="203"/>
        <end position="218"/>
    </location>
</feature>
<dbReference type="EMBL" id="SWFS01000433">
    <property type="protein sequence ID" value="KAA8904222.1"/>
    <property type="molecule type" value="Genomic_DNA"/>
</dbReference>
<feature type="compositionally biased region" description="Pro residues" evidence="1">
    <location>
        <begin position="523"/>
        <end position="532"/>
    </location>
</feature>
<feature type="region of interest" description="Disordered" evidence="1">
    <location>
        <begin position="126"/>
        <end position="160"/>
    </location>
</feature>
<sequence>MSAGGRQSSLEDMGSSILNKLPVSSSRRQKVMGYLKAKRDEYISGGGGNSDVPEDDFSPAARELQGQAMQLNEPFPDEKLLLYQSYSRHLDEGGYEVEVRGWLHLPGLPNRKSRIIHSLARQIAGVGSTNQAPAAPSNTMPGGYVDTSIQPQPRPQRSTTDSLIELEEDDDEDELRVLAEEVEKEKQMDREKQKQRPQPPPSLSRTSTTSSLASVSSTNGQIDEEARLKDRLSPFMARPAPCRRLQVQIGASSQTTSELKSVHVTTLPSGRFSARIRVDYEPSIVHVTASDEVIATEEIMDISPTGVSVITDIDDTIKKTGITGEKRELFRNVFIRDYDKVGVDGVPQWFQQLSQRGVHFHYVSNSPWQLYSSVEDFLKIQGLPPGSVHLKQYSGFMNGLFEPASERKRTSLYRIFQDFPHRKFILVGDSGEGDLEAYLDIAIQFPKQVLAIYLRDVTLPLDDKTFHDNDMNEFLSQTGYIPKPDEITAYDDLSSNKRRGGQWKSRSTMSLKPPIGTRSGVSPSPPPPPPPRATTVSQPNLIDLSDEDEKKPPVPPSRPTPTATKKPKPPVPRKPVGLRSTSVTKPPTQITPPTDNYNPYKTPPSPPNSTENEPSNTPPPLPPRKNASKPQAPNENPIYMSSSQNDYGQYEVLDKKIENWKARVTRARCELPPGVRLRMWRKAQDVAQESLVVTDSTNSS</sequence>
<dbReference type="InterPro" id="IPR017210">
    <property type="entry name" value="APP1"/>
</dbReference>
<feature type="compositionally biased region" description="Polar residues" evidence="1">
    <location>
        <begin position="1"/>
        <end position="26"/>
    </location>
</feature>
<evidence type="ECO:0000259" key="2">
    <source>
        <dbReference type="Pfam" id="PF09949"/>
    </source>
</evidence>